<dbReference type="EMBL" id="NBVN01000003">
    <property type="protein sequence ID" value="PUA32869.1"/>
    <property type="molecule type" value="Genomic_DNA"/>
</dbReference>
<keyword evidence="1" id="KW-0175">Coiled coil</keyword>
<feature type="compositionally biased region" description="Polar residues" evidence="2">
    <location>
        <begin position="211"/>
        <end position="226"/>
    </location>
</feature>
<organism evidence="4 5">
    <name type="scientific">Zestosphaera tikiterensis</name>
    <dbReference type="NCBI Taxonomy" id="1973259"/>
    <lineage>
        <taxon>Archaea</taxon>
        <taxon>Thermoproteota</taxon>
        <taxon>Thermoprotei</taxon>
        <taxon>Desulfurococcales</taxon>
        <taxon>Desulfurococcaceae</taxon>
        <taxon>Zestosphaera</taxon>
    </lineage>
</organism>
<dbReference type="InterPro" id="IPR041461">
    <property type="entry name" value="CdvA_CC"/>
</dbReference>
<reference evidence="4 5" key="1">
    <citation type="journal article" date="2018" name="Syst. Appl. Microbiol.">
        <title>A new symbiotic nanoarchaeote (Candidatus Nanoclepta minutus) and its host (Zestosphaera tikiterensis gen. nov., sp. nov.) from a New Zealand hot spring.</title>
        <authorList>
            <person name="St John E."/>
            <person name="Liu Y."/>
            <person name="Podar M."/>
            <person name="Stott M.B."/>
            <person name="Meneghin J."/>
            <person name="Chen Z."/>
            <person name="Lagutin K."/>
            <person name="Mitchell K."/>
            <person name="Reysenbach A.L."/>
        </authorList>
    </citation>
    <scope>NUCLEOTIDE SEQUENCE [LARGE SCALE GENOMIC DNA]</scope>
    <source>
        <strain evidence="4">NZ3</strain>
    </source>
</reference>
<evidence type="ECO:0000256" key="1">
    <source>
        <dbReference type="SAM" id="Coils"/>
    </source>
</evidence>
<sequence>MIITLDQLDKFVGQMIKDEYGRILGKLVMVYSNVSGEVESIELSINDAMYEGVPASRIKLTPDGLVVVPEWKVKALDIENKLDRVKKRLRATEDLYRKGTVPVHAYEELKRKLEVEFRNLKEEVKKVKELLRKRAGELEDLIIRLEKDLTNLQVLYMSNEFSEASYKIAADFLRNNRTKSLDEKRDVEKHLELISKLETEAGEIRQAAEAPQQTLTTPSTPATQSMPKAESPIQVQVVDT</sequence>
<feature type="domain" description="CdvA-like coiled-coil" evidence="3">
    <location>
        <begin position="87"/>
        <end position="207"/>
    </location>
</feature>
<dbReference type="Proteomes" id="UP000244093">
    <property type="component" value="Unassembled WGS sequence"/>
</dbReference>
<accession>A0A2R7Y679</accession>
<evidence type="ECO:0000313" key="4">
    <source>
        <dbReference type="EMBL" id="PUA32869.1"/>
    </source>
</evidence>
<name>A0A2R7Y679_9CREN</name>
<feature type="region of interest" description="Disordered" evidence="2">
    <location>
        <begin position="204"/>
        <end position="240"/>
    </location>
</feature>
<evidence type="ECO:0000313" key="5">
    <source>
        <dbReference type="Proteomes" id="UP000244093"/>
    </source>
</evidence>
<gene>
    <name evidence="4" type="ORF">B7O98_05395</name>
</gene>
<dbReference type="Pfam" id="PF18822">
    <property type="entry name" value="CdvA"/>
    <property type="match status" value="1"/>
</dbReference>
<dbReference type="AlphaFoldDB" id="A0A2R7Y679"/>
<comment type="caution">
    <text evidence="4">The sequence shown here is derived from an EMBL/GenBank/DDBJ whole genome shotgun (WGS) entry which is preliminary data.</text>
</comment>
<feature type="coiled-coil region" evidence="1">
    <location>
        <begin position="75"/>
        <end position="155"/>
    </location>
</feature>
<evidence type="ECO:0000259" key="3">
    <source>
        <dbReference type="Pfam" id="PF18822"/>
    </source>
</evidence>
<proteinExistence type="predicted"/>
<protein>
    <recommendedName>
        <fullName evidence="3">CdvA-like coiled-coil domain-containing protein</fullName>
    </recommendedName>
</protein>
<evidence type="ECO:0000256" key="2">
    <source>
        <dbReference type="SAM" id="MobiDB-lite"/>
    </source>
</evidence>